<evidence type="ECO:0000256" key="7">
    <source>
        <dbReference type="RuleBase" id="RU361199"/>
    </source>
</evidence>
<keyword evidence="2 7" id="KW-0479">Metal-binding</keyword>
<dbReference type="Pfam" id="PF09261">
    <property type="entry name" value="Alpha-mann_mid"/>
    <property type="match status" value="1"/>
</dbReference>
<keyword evidence="5" id="KW-1015">Disulfide bond</keyword>
<feature type="domain" description="Glycoside hydrolase family 38 central" evidence="8">
    <location>
        <begin position="363"/>
        <end position="436"/>
    </location>
</feature>
<dbReference type="Gene3D" id="2.70.98.30">
    <property type="entry name" value="Golgi alpha-mannosidase II, domain 4"/>
    <property type="match status" value="1"/>
</dbReference>
<sequence length="1035" mass="116711">MRASVVFAAAAIACVAAGSDNATEPQPHAAPCDPSKWKLPVDGHYNTAGHIDPKKVNVHLIPHSHDDPGWIINVDQYYMESVQYILDTVVQELLRNPDRKFMYVEQSFFQRWWHEQSQHTKEIVKRLVREGRLDLSVNGGWVMHDEATTHYSIMVDQTAYGHQLLRDEFNVTPRIGWQIDPFGHSSTQGSLLSTGVAFDALYFARIDYEDYNKRKANKDLEFLWRPSKSRGKAWQVFTGQIQDHYEAPSHFNFERDPPIQDDPVLHDFDVCERVDLFVKECLERAKWSKAKHIFLPMGTDFTYSDAVKWFKNMDKLMHYTNQDARINVLYSNLSYYTDLKRAEGLTWSVKTDDFFPYGSDSHDFWSGYFTSRPALKKAARMSNVLLQQLRQLDAVYQSHHPADLDAITRAVGLIQHHDGISGTEKQRVADDYVLRVNEGILAAEKALNEVLFVIGEKEPYRFCTQTNVSICEVSTKNAKFEVFVHNALPRTSIQTIIVPVSSKSAKVKALSGSVSVRSQEVHRSIIVHPRKHEEAEFQLTFNAELAPLSSSRFLVTQDSLNGDADVERESDASADITGPIVTLENDLVRAEINTQSGSVVSITNKKENMKLPLTSSIEYYRSYQDDHGHPSGAYAFHPQSKKTYPVADETVSIIDTTVGASGNTHVAFKIGEWATVLYKVNDGSQFLEMEWTVGPIPIKDKIGKEVIVRLDTQKTIRSNATWFTDSNGLEFVTRVRNHRDTWNLTLHDDQDFVAANYVPITTGLYIKDDKYQLNVVTDRAQGASSLEDGQVEIMVHRRLLADDNKGVNEHLNETETFVDPVTKKTVTSGLIVRGSLFINVDNAATGMRSIRTEMEKQFFTPLVLFRKATAADDEMVNAKVPWLKISQFPENVGLTSLVELTKQCLMVRLTHLFAVDEHPTLSRPVVVDFAKLFKANSASVQSVRERSLTGVWGPDATVSAMEKALEWKAEGEEDAISDETLYKPKSVMGTSVELQAMEVRTFEVCLGKANELPETDVPSVTKASPNVVSEVLAIE</sequence>
<dbReference type="GO" id="GO:0046872">
    <property type="term" value="F:metal ion binding"/>
    <property type="evidence" value="ECO:0007669"/>
    <property type="project" value="UniProtKB-KW"/>
</dbReference>
<dbReference type="InterPro" id="IPR037094">
    <property type="entry name" value="Glyco_hydro_38_cen_sf"/>
</dbReference>
<dbReference type="Gene3D" id="3.20.110.10">
    <property type="entry name" value="Glycoside hydrolase 38, N terminal domain"/>
    <property type="match status" value="1"/>
</dbReference>
<proteinExistence type="inferred from homology"/>
<dbReference type="GO" id="GO:0006013">
    <property type="term" value="P:mannose metabolic process"/>
    <property type="evidence" value="ECO:0007669"/>
    <property type="project" value="InterPro"/>
</dbReference>
<dbReference type="FunFam" id="1.20.1270.50:FF:000002">
    <property type="entry name" value="Alpha-mannosidase"/>
    <property type="match status" value="1"/>
</dbReference>
<dbReference type="InterPro" id="IPR011330">
    <property type="entry name" value="Glyco_hydro/deAcase_b/a-brl"/>
</dbReference>
<evidence type="ECO:0000256" key="3">
    <source>
        <dbReference type="ARBA" id="ARBA00022801"/>
    </source>
</evidence>
<dbReference type="GO" id="GO:0030246">
    <property type="term" value="F:carbohydrate binding"/>
    <property type="evidence" value="ECO:0007669"/>
    <property type="project" value="InterPro"/>
</dbReference>
<comment type="similarity">
    <text evidence="1 7">Belongs to the glycosyl hydrolase 38 family.</text>
</comment>
<dbReference type="Gene3D" id="2.60.40.1180">
    <property type="entry name" value="Golgi alpha-mannosidase II"/>
    <property type="match status" value="1"/>
</dbReference>
<dbReference type="InterPro" id="IPR013780">
    <property type="entry name" value="Glyco_hydro_b"/>
</dbReference>
<evidence type="ECO:0000259" key="8">
    <source>
        <dbReference type="SMART" id="SM00872"/>
    </source>
</evidence>
<dbReference type="Gene3D" id="2.60.40.1360">
    <property type="match status" value="1"/>
</dbReference>
<dbReference type="AlphaFoldDB" id="A0AAV2YN66"/>
<dbReference type="InterPro" id="IPR028995">
    <property type="entry name" value="Glyco_hydro_57/38_cen_sf"/>
</dbReference>
<dbReference type="EC" id="3.2.1.-" evidence="7"/>
<dbReference type="Gene3D" id="1.20.1270.50">
    <property type="entry name" value="Glycoside hydrolase family 38, central domain"/>
    <property type="match status" value="2"/>
</dbReference>
<comment type="caution">
    <text evidence="9">The sequence shown here is derived from an EMBL/GenBank/DDBJ whole genome shotgun (WGS) entry which is preliminary data.</text>
</comment>
<evidence type="ECO:0000256" key="1">
    <source>
        <dbReference type="ARBA" id="ARBA00009792"/>
    </source>
</evidence>
<keyword evidence="3 7" id="KW-0378">Hydrolase</keyword>
<dbReference type="InterPro" id="IPR050843">
    <property type="entry name" value="Glycosyl_Hydrlase_38"/>
</dbReference>
<dbReference type="SMART" id="SM00872">
    <property type="entry name" value="Alpha-mann_mid"/>
    <property type="match status" value="1"/>
</dbReference>
<keyword evidence="7" id="KW-0732">Signal</keyword>
<evidence type="ECO:0000256" key="6">
    <source>
        <dbReference type="ARBA" id="ARBA00023295"/>
    </source>
</evidence>
<feature type="chain" id="PRO_5043093577" description="Alpha-mannosidase" evidence="7">
    <location>
        <begin position="19"/>
        <end position="1035"/>
    </location>
</feature>
<protein>
    <recommendedName>
        <fullName evidence="7">Alpha-mannosidase</fullName>
        <ecNumber evidence="7">3.2.1.-</ecNumber>
    </recommendedName>
</protein>
<dbReference type="FunFam" id="1.20.1270.50:FF:000003">
    <property type="entry name" value="Alpha-mannosidase"/>
    <property type="match status" value="1"/>
</dbReference>
<dbReference type="GO" id="GO:0004559">
    <property type="term" value="F:alpha-mannosidase activity"/>
    <property type="evidence" value="ECO:0007669"/>
    <property type="project" value="InterPro"/>
</dbReference>
<dbReference type="Pfam" id="PF01074">
    <property type="entry name" value="Glyco_hydro_38N"/>
    <property type="match status" value="1"/>
</dbReference>
<dbReference type="InterPro" id="IPR011013">
    <property type="entry name" value="Gal_mutarotase_sf_dom"/>
</dbReference>
<dbReference type="InterPro" id="IPR015341">
    <property type="entry name" value="Glyco_hydro_38_cen"/>
</dbReference>
<evidence type="ECO:0000256" key="5">
    <source>
        <dbReference type="ARBA" id="ARBA00023157"/>
    </source>
</evidence>
<comment type="cofactor">
    <cofactor evidence="7">
        <name>Zn(2+)</name>
        <dbReference type="ChEBI" id="CHEBI:29105"/>
    </cofactor>
    <text evidence="7">Binds 1 zinc ion per subunit.</text>
</comment>
<dbReference type="InterPro" id="IPR027291">
    <property type="entry name" value="Glyco_hydro_38_N_sf"/>
</dbReference>
<keyword evidence="4 7" id="KW-0862">Zinc</keyword>
<keyword evidence="6 7" id="KW-0326">Glycosidase</keyword>
<dbReference type="InterPro" id="IPR000602">
    <property type="entry name" value="Glyco_hydro_38_N"/>
</dbReference>
<feature type="signal peptide" evidence="7">
    <location>
        <begin position="1"/>
        <end position="18"/>
    </location>
</feature>
<dbReference type="EMBL" id="DAKRPA010000200">
    <property type="protein sequence ID" value="DAZ95535.1"/>
    <property type="molecule type" value="Genomic_DNA"/>
</dbReference>
<evidence type="ECO:0000313" key="9">
    <source>
        <dbReference type="EMBL" id="DAZ95535.1"/>
    </source>
</evidence>
<accession>A0AAV2YN66</accession>
<dbReference type="PANTHER" id="PTHR11607">
    <property type="entry name" value="ALPHA-MANNOSIDASE"/>
    <property type="match status" value="1"/>
</dbReference>
<dbReference type="PANTHER" id="PTHR11607:SF3">
    <property type="entry name" value="LYSOSOMAL ALPHA-MANNOSIDASE"/>
    <property type="match status" value="1"/>
</dbReference>
<dbReference type="SUPFAM" id="SSF88713">
    <property type="entry name" value="Glycoside hydrolase/deacetylase"/>
    <property type="match status" value="1"/>
</dbReference>
<dbReference type="InterPro" id="IPR011682">
    <property type="entry name" value="Glyco_hydro_38_C"/>
</dbReference>
<organism evidence="9 10">
    <name type="scientific">Lagenidium giganteum</name>
    <dbReference type="NCBI Taxonomy" id="4803"/>
    <lineage>
        <taxon>Eukaryota</taxon>
        <taxon>Sar</taxon>
        <taxon>Stramenopiles</taxon>
        <taxon>Oomycota</taxon>
        <taxon>Peronosporomycetes</taxon>
        <taxon>Pythiales</taxon>
        <taxon>Pythiaceae</taxon>
    </lineage>
</organism>
<keyword evidence="10" id="KW-1185">Reference proteome</keyword>
<gene>
    <name evidence="9" type="ORF">N0F65_005227</name>
</gene>
<reference evidence="9" key="2">
    <citation type="journal article" date="2023" name="Microbiol Resour">
        <title>Decontamination and Annotation of the Draft Genome Sequence of the Oomycete Lagenidium giganteum ARSEF 373.</title>
        <authorList>
            <person name="Morgan W.R."/>
            <person name="Tartar A."/>
        </authorList>
    </citation>
    <scope>NUCLEOTIDE SEQUENCE</scope>
    <source>
        <strain evidence="9">ARSEF 373</strain>
    </source>
</reference>
<evidence type="ECO:0000256" key="4">
    <source>
        <dbReference type="ARBA" id="ARBA00022833"/>
    </source>
</evidence>
<dbReference type="CDD" id="cd10810">
    <property type="entry name" value="GH38N_AMII_LAM_like"/>
    <property type="match status" value="1"/>
</dbReference>
<dbReference type="SUPFAM" id="SSF88688">
    <property type="entry name" value="Families 57/38 glycoside transferase middle domain"/>
    <property type="match status" value="1"/>
</dbReference>
<dbReference type="SUPFAM" id="SSF74650">
    <property type="entry name" value="Galactose mutarotase-like"/>
    <property type="match status" value="1"/>
</dbReference>
<reference evidence="9" key="1">
    <citation type="submission" date="2022-11" db="EMBL/GenBank/DDBJ databases">
        <authorList>
            <person name="Morgan W.R."/>
            <person name="Tartar A."/>
        </authorList>
    </citation>
    <scope>NUCLEOTIDE SEQUENCE</scope>
    <source>
        <strain evidence="9">ARSEF 373</strain>
    </source>
</reference>
<dbReference type="Proteomes" id="UP001146120">
    <property type="component" value="Unassembled WGS sequence"/>
</dbReference>
<evidence type="ECO:0000313" key="10">
    <source>
        <dbReference type="Proteomes" id="UP001146120"/>
    </source>
</evidence>
<name>A0AAV2YN66_9STRA</name>
<evidence type="ECO:0000256" key="2">
    <source>
        <dbReference type="ARBA" id="ARBA00022723"/>
    </source>
</evidence>
<dbReference type="Pfam" id="PF07748">
    <property type="entry name" value="Glyco_hydro_38C"/>
    <property type="match status" value="1"/>
</dbReference>